<evidence type="ECO:0000256" key="1">
    <source>
        <dbReference type="SAM" id="MobiDB-lite"/>
    </source>
</evidence>
<evidence type="ECO:0000313" key="3">
    <source>
        <dbReference type="EMBL" id="GMH67718.1"/>
    </source>
</evidence>
<name>A0A9W7AEE5_9STRA</name>
<feature type="chain" id="PRO_5040986501" evidence="2">
    <location>
        <begin position="23"/>
        <end position="338"/>
    </location>
</feature>
<organism evidence="3 4">
    <name type="scientific">Triparma laevis f. longispina</name>
    <dbReference type="NCBI Taxonomy" id="1714387"/>
    <lineage>
        <taxon>Eukaryota</taxon>
        <taxon>Sar</taxon>
        <taxon>Stramenopiles</taxon>
        <taxon>Ochrophyta</taxon>
        <taxon>Bolidophyceae</taxon>
        <taxon>Parmales</taxon>
        <taxon>Triparmaceae</taxon>
        <taxon>Triparma</taxon>
    </lineage>
</organism>
<evidence type="ECO:0000313" key="4">
    <source>
        <dbReference type="Proteomes" id="UP001165122"/>
    </source>
</evidence>
<keyword evidence="4" id="KW-1185">Reference proteome</keyword>
<dbReference type="EMBL" id="BRXW01000579">
    <property type="protein sequence ID" value="GMH67718.1"/>
    <property type="molecule type" value="Genomic_DNA"/>
</dbReference>
<gene>
    <name evidence="3" type="ORF">TrLO_g1963</name>
</gene>
<reference evidence="4" key="1">
    <citation type="journal article" date="2023" name="Commun. Biol.">
        <title>Genome analysis of Parmales, the sister group of diatoms, reveals the evolutionary specialization of diatoms from phago-mixotrophs to photoautotrophs.</title>
        <authorList>
            <person name="Ban H."/>
            <person name="Sato S."/>
            <person name="Yoshikawa S."/>
            <person name="Yamada K."/>
            <person name="Nakamura Y."/>
            <person name="Ichinomiya M."/>
            <person name="Sato N."/>
            <person name="Blanc-Mathieu R."/>
            <person name="Endo H."/>
            <person name="Kuwata A."/>
            <person name="Ogata H."/>
        </authorList>
    </citation>
    <scope>NUCLEOTIDE SEQUENCE [LARGE SCALE GENOMIC DNA]</scope>
    <source>
        <strain evidence="4">NIES 3700</strain>
    </source>
</reference>
<protein>
    <submittedName>
        <fullName evidence="3">Uncharacterized protein</fullName>
    </submittedName>
</protein>
<dbReference type="AlphaFoldDB" id="A0A9W7AEE5"/>
<dbReference type="InterPro" id="IPR029058">
    <property type="entry name" value="AB_hydrolase_fold"/>
</dbReference>
<keyword evidence="2" id="KW-0732">Signal</keyword>
<accession>A0A9W7AEE5</accession>
<sequence length="338" mass="37560">MPHLTSPLLLLLLLLLLSVSLSNSFSSRTLTKFTSQINSHTQKSLTLFSTPPTSPPPPPPTPRNSILTSTGSLTRRVFLFTPLLLATLSTSLELYSRLNLFSPPSLLLSTNNKVYRWFASLRNAQNLPPIPPIPTSSKLTTIVFHGAGGEDSFTNELMQRLKKDNQDYNHIYNWSNYSTNLFKAAFNAQAIGSHVASEILKSEVDNIHIIGISVGSFAADSCCKRIKSLGENKNVQLTLLDPFTQRGVFGVGWGVREFGKSADYSQQFLNTDDPVPSTNEPLQNCAVFDVTQAKERQGEDKDIFGHDWPLVYFARYWGDTGVVEEGRRIKRGEVINVP</sequence>
<feature type="signal peptide" evidence="2">
    <location>
        <begin position="1"/>
        <end position="22"/>
    </location>
</feature>
<feature type="compositionally biased region" description="Pro residues" evidence="1">
    <location>
        <begin position="52"/>
        <end position="62"/>
    </location>
</feature>
<dbReference type="SUPFAM" id="SSF53474">
    <property type="entry name" value="alpha/beta-Hydrolases"/>
    <property type="match status" value="1"/>
</dbReference>
<dbReference type="Gene3D" id="3.40.50.1820">
    <property type="entry name" value="alpha/beta hydrolase"/>
    <property type="match status" value="1"/>
</dbReference>
<dbReference type="Proteomes" id="UP001165122">
    <property type="component" value="Unassembled WGS sequence"/>
</dbReference>
<proteinExistence type="predicted"/>
<evidence type="ECO:0000256" key="2">
    <source>
        <dbReference type="SAM" id="SignalP"/>
    </source>
</evidence>
<comment type="caution">
    <text evidence="3">The sequence shown here is derived from an EMBL/GenBank/DDBJ whole genome shotgun (WGS) entry which is preliminary data.</text>
</comment>
<dbReference type="OrthoDB" id="199913at2759"/>
<feature type="region of interest" description="Disordered" evidence="1">
    <location>
        <begin position="44"/>
        <end position="67"/>
    </location>
</feature>